<evidence type="ECO:0000313" key="3">
    <source>
        <dbReference type="EMBL" id="KAK3356384.1"/>
    </source>
</evidence>
<sequence>MSRESSIEGGKSASVNDDPNPWFSLYNSPSTGRVVIADAAIAPVFLAAVTLAIGILVPLFLGRIPRAAAIAWCFVTGLSAQPEQEQDHHDGDGKPPANPTTPPPGPGSWHLQVVMTNCGLFLSDAFTSVLGAWSHLRNRQHFFASMYLLFAVFCLAAAAAGPLVALLVSRDVTYGFAGTLSSACMPQFNFTANATNYVDVKLDHHLRSYELLPWAPTFNYSWTNNRTDYTAGKNAMDDVLCDSRFPRTHKVSLDLSPSRLGLWDDESWHLRLEGNCLRLNSSSIGALSNAQDNPNIPNRLYSLEYARGGQRHRTTDCPNLFKDNFLASGEMQRFETRKNLITDSFFVTADSDRGYPCYKWRKSLRALDADVMTVITVLPLIDRTNQAAGDDLFLAPVSKTPNETAHLLCWEETSVRLADGRSFKTSATWANRSALITEHNLPPGLNPLLDLVNTAFATRPARFLPAHYAPPVPFAAEVHRWAHVGAMEIASKATRAATGFYSRGYLTAATESQRQGVPAELQDLCNAVRATREGAVSMPVRTLVALAVLLAVSLAWWAAERIGALLAGLGFAGPAGAVRAFLILPVSTPVSLAVSAEAALLRARGWGNEPQERVVGSASGQPRSMPGAPRAGPSLDSVNEDRWALSWGYSGLGKAKRQRMKID</sequence>
<keyword evidence="2" id="KW-0812">Transmembrane</keyword>
<proteinExistence type="predicted"/>
<feature type="region of interest" description="Disordered" evidence="1">
    <location>
        <begin position="83"/>
        <end position="106"/>
    </location>
</feature>
<dbReference type="AlphaFoldDB" id="A0AAJ0MF54"/>
<dbReference type="Proteomes" id="UP001275084">
    <property type="component" value="Unassembled WGS sequence"/>
</dbReference>
<feature type="transmembrane region" description="Helical" evidence="2">
    <location>
        <begin position="147"/>
        <end position="168"/>
    </location>
</feature>
<dbReference type="EMBL" id="JAUIQD010000003">
    <property type="protein sequence ID" value="KAK3356384.1"/>
    <property type="molecule type" value="Genomic_DNA"/>
</dbReference>
<feature type="compositionally biased region" description="Pro residues" evidence="1">
    <location>
        <begin position="96"/>
        <end position="106"/>
    </location>
</feature>
<name>A0AAJ0MF54_9PEZI</name>
<keyword evidence="2" id="KW-1133">Transmembrane helix</keyword>
<feature type="region of interest" description="Disordered" evidence="1">
    <location>
        <begin position="611"/>
        <end position="637"/>
    </location>
</feature>
<accession>A0AAJ0MF54</accession>
<comment type="caution">
    <text evidence="3">The sequence shown here is derived from an EMBL/GenBank/DDBJ whole genome shotgun (WGS) entry which is preliminary data.</text>
</comment>
<evidence type="ECO:0000313" key="4">
    <source>
        <dbReference type="Proteomes" id="UP001275084"/>
    </source>
</evidence>
<reference evidence="3" key="1">
    <citation type="journal article" date="2023" name="Mol. Phylogenet. Evol.">
        <title>Genome-scale phylogeny and comparative genomics of the fungal order Sordariales.</title>
        <authorList>
            <person name="Hensen N."/>
            <person name="Bonometti L."/>
            <person name="Westerberg I."/>
            <person name="Brannstrom I.O."/>
            <person name="Guillou S."/>
            <person name="Cros-Aarteil S."/>
            <person name="Calhoun S."/>
            <person name="Haridas S."/>
            <person name="Kuo A."/>
            <person name="Mondo S."/>
            <person name="Pangilinan J."/>
            <person name="Riley R."/>
            <person name="LaButti K."/>
            <person name="Andreopoulos B."/>
            <person name="Lipzen A."/>
            <person name="Chen C."/>
            <person name="Yan M."/>
            <person name="Daum C."/>
            <person name="Ng V."/>
            <person name="Clum A."/>
            <person name="Steindorff A."/>
            <person name="Ohm R.A."/>
            <person name="Martin F."/>
            <person name="Silar P."/>
            <person name="Natvig D.O."/>
            <person name="Lalanne C."/>
            <person name="Gautier V."/>
            <person name="Ament-Velasquez S.L."/>
            <person name="Kruys A."/>
            <person name="Hutchinson M.I."/>
            <person name="Powell A.J."/>
            <person name="Barry K."/>
            <person name="Miller A.N."/>
            <person name="Grigoriev I.V."/>
            <person name="Debuchy R."/>
            <person name="Gladieux P."/>
            <person name="Hiltunen Thoren M."/>
            <person name="Johannesson H."/>
        </authorList>
    </citation>
    <scope>NUCLEOTIDE SEQUENCE</scope>
    <source>
        <strain evidence="3">CBS 955.72</strain>
    </source>
</reference>
<organism evidence="3 4">
    <name type="scientific">Lasiosphaeria hispida</name>
    <dbReference type="NCBI Taxonomy" id="260671"/>
    <lineage>
        <taxon>Eukaryota</taxon>
        <taxon>Fungi</taxon>
        <taxon>Dikarya</taxon>
        <taxon>Ascomycota</taxon>
        <taxon>Pezizomycotina</taxon>
        <taxon>Sordariomycetes</taxon>
        <taxon>Sordariomycetidae</taxon>
        <taxon>Sordariales</taxon>
        <taxon>Lasiosphaeriaceae</taxon>
        <taxon>Lasiosphaeria</taxon>
    </lineage>
</organism>
<feature type="transmembrane region" description="Helical" evidence="2">
    <location>
        <begin position="34"/>
        <end position="61"/>
    </location>
</feature>
<keyword evidence="4" id="KW-1185">Reference proteome</keyword>
<keyword evidence="2" id="KW-0472">Membrane</keyword>
<evidence type="ECO:0000256" key="2">
    <source>
        <dbReference type="SAM" id="Phobius"/>
    </source>
</evidence>
<gene>
    <name evidence="3" type="ORF">B0T25DRAFT_578684</name>
</gene>
<reference evidence="3" key="2">
    <citation type="submission" date="2023-06" db="EMBL/GenBank/DDBJ databases">
        <authorList>
            <consortium name="Lawrence Berkeley National Laboratory"/>
            <person name="Haridas S."/>
            <person name="Hensen N."/>
            <person name="Bonometti L."/>
            <person name="Westerberg I."/>
            <person name="Brannstrom I.O."/>
            <person name="Guillou S."/>
            <person name="Cros-Aarteil S."/>
            <person name="Calhoun S."/>
            <person name="Kuo A."/>
            <person name="Mondo S."/>
            <person name="Pangilinan J."/>
            <person name="Riley R."/>
            <person name="Labutti K."/>
            <person name="Andreopoulos B."/>
            <person name="Lipzen A."/>
            <person name="Chen C."/>
            <person name="Yanf M."/>
            <person name="Daum C."/>
            <person name="Ng V."/>
            <person name="Clum A."/>
            <person name="Steindorff A."/>
            <person name="Ohm R."/>
            <person name="Martin F."/>
            <person name="Silar P."/>
            <person name="Natvig D."/>
            <person name="Lalanne C."/>
            <person name="Gautier V."/>
            <person name="Ament-Velasquez S.L."/>
            <person name="Kruys A."/>
            <person name="Hutchinson M.I."/>
            <person name="Powell A.J."/>
            <person name="Barry K."/>
            <person name="Miller A.N."/>
            <person name="Grigoriev I.V."/>
            <person name="Debuchy R."/>
            <person name="Gladieux P."/>
            <person name="Thoren M.H."/>
            <person name="Johannesson H."/>
        </authorList>
    </citation>
    <scope>NUCLEOTIDE SEQUENCE</scope>
    <source>
        <strain evidence="3">CBS 955.72</strain>
    </source>
</reference>
<protein>
    <submittedName>
        <fullName evidence="3">Uncharacterized protein</fullName>
    </submittedName>
</protein>
<evidence type="ECO:0000256" key="1">
    <source>
        <dbReference type="SAM" id="MobiDB-lite"/>
    </source>
</evidence>